<keyword evidence="11" id="KW-1185">Reference proteome</keyword>
<feature type="domain" description="Peptidase S9 prolyl oligopeptidase catalytic" evidence="8">
    <location>
        <begin position="400"/>
        <end position="446"/>
    </location>
</feature>
<evidence type="ECO:0000313" key="11">
    <source>
        <dbReference type="Proteomes" id="UP001420932"/>
    </source>
</evidence>
<keyword evidence="2" id="KW-0378">Hydrolase</keyword>
<dbReference type="SUPFAM" id="SSF53474">
    <property type="entry name" value="alpha/beta-Hydrolases"/>
    <property type="match status" value="1"/>
</dbReference>
<keyword evidence="7" id="KW-1133">Transmembrane helix</keyword>
<evidence type="ECO:0000256" key="6">
    <source>
        <dbReference type="SAM" id="MobiDB-lite"/>
    </source>
</evidence>
<dbReference type="PANTHER" id="PTHR48081:SF33">
    <property type="entry name" value="KYNURENINE FORMAMIDASE"/>
    <property type="match status" value="1"/>
</dbReference>
<gene>
    <name evidence="10" type="ORF">Syun_021502</name>
</gene>
<comment type="catalytic activity">
    <reaction evidence="5">
        <text>[protein]-C-terminal S-[(2E,6E)-farnesyl]-L-cysteine methyl ester + H2O = [protein]-C-terminal S-[(2E,6E)-farnesyl]-L-cysteine + methanol + H(+)</text>
        <dbReference type="Rhea" id="RHEA:48520"/>
        <dbReference type="Rhea" id="RHEA-COMP:12125"/>
        <dbReference type="Rhea" id="RHEA-COMP:12126"/>
        <dbReference type="ChEBI" id="CHEBI:15377"/>
        <dbReference type="ChEBI" id="CHEBI:15378"/>
        <dbReference type="ChEBI" id="CHEBI:17790"/>
        <dbReference type="ChEBI" id="CHEBI:90510"/>
        <dbReference type="ChEBI" id="CHEBI:90511"/>
        <dbReference type="EC" id="3.1.1.n2"/>
    </reaction>
</comment>
<organism evidence="10 11">
    <name type="scientific">Stephania yunnanensis</name>
    <dbReference type="NCBI Taxonomy" id="152371"/>
    <lineage>
        <taxon>Eukaryota</taxon>
        <taxon>Viridiplantae</taxon>
        <taxon>Streptophyta</taxon>
        <taxon>Embryophyta</taxon>
        <taxon>Tracheophyta</taxon>
        <taxon>Spermatophyta</taxon>
        <taxon>Magnoliopsida</taxon>
        <taxon>Ranunculales</taxon>
        <taxon>Menispermaceae</taxon>
        <taxon>Menispermoideae</taxon>
        <taxon>Cissampelideae</taxon>
        <taxon>Stephania</taxon>
    </lineage>
</organism>
<feature type="domain" description="BD-FAE-like" evidence="9">
    <location>
        <begin position="164"/>
        <end position="278"/>
    </location>
</feature>
<reference evidence="10 11" key="1">
    <citation type="submission" date="2024-01" db="EMBL/GenBank/DDBJ databases">
        <title>Genome assemblies of Stephania.</title>
        <authorList>
            <person name="Yang L."/>
        </authorList>
    </citation>
    <scope>NUCLEOTIDE SEQUENCE [LARGE SCALE GENOMIC DNA]</scope>
    <source>
        <strain evidence="10">YNDBR</strain>
        <tissue evidence="10">Leaf</tissue>
    </source>
</reference>
<dbReference type="GO" id="GO:0008236">
    <property type="term" value="F:serine-type peptidase activity"/>
    <property type="evidence" value="ECO:0007669"/>
    <property type="project" value="InterPro"/>
</dbReference>
<protein>
    <recommendedName>
        <fullName evidence="4">protein-S-isoprenylcysteine alpha-carbonyl methylesterase</fullName>
        <ecNumber evidence="4">3.1.1.n2</ecNumber>
    </recommendedName>
</protein>
<accession>A0AAP0IGI1</accession>
<dbReference type="InterPro" id="IPR001375">
    <property type="entry name" value="Peptidase_S9_cat"/>
</dbReference>
<dbReference type="PANTHER" id="PTHR48081">
    <property type="entry name" value="AB HYDROLASE SUPERFAMILY PROTEIN C4A8.06C"/>
    <property type="match status" value="1"/>
</dbReference>
<comment type="similarity">
    <text evidence="3">Belongs to the AB hydrolase superfamily. Isoprenylcysteine methylesterase family.</text>
</comment>
<evidence type="ECO:0000256" key="1">
    <source>
        <dbReference type="ARBA" id="ARBA00004653"/>
    </source>
</evidence>
<dbReference type="Gene3D" id="3.40.50.1820">
    <property type="entry name" value="alpha/beta hydrolase"/>
    <property type="match status" value="1"/>
</dbReference>
<dbReference type="GO" id="GO:0000139">
    <property type="term" value="C:Golgi membrane"/>
    <property type="evidence" value="ECO:0007669"/>
    <property type="project" value="UniProtKB-SubCell"/>
</dbReference>
<evidence type="ECO:0000256" key="7">
    <source>
        <dbReference type="SAM" id="Phobius"/>
    </source>
</evidence>
<dbReference type="InterPro" id="IPR050300">
    <property type="entry name" value="GDXG_lipolytic_enzyme"/>
</dbReference>
<evidence type="ECO:0000259" key="8">
    <source>
        <dbReference type="Pfam" id="PF00326"/>
    </source>
</evidence>
<feature type="region of interest" description="Disordered" evidence="6">
    <location>
        <begin position="57"/>
        <end position="89"/>
    </location>
</feature>
<evidence type="ECO:0000313" key="10">
    <source>
        <dbReference type="EMBL" id="KAK9114705.1"/>
    </source>
</evidence>
<comment type="subcellular location">
    <subcellularLocation>
        <location evidence="1">Golgi apparatus membrane</location>
        <topology evidence="1">Multi-pass membrane protein</topology>
    </subcellularLocation>
</comment>
<proteinExistence type="inferred from homology"/>
<dbReference type="InterPro" id="IPR049492">
    <property type="entry name" value="BD-FAE-like_dom"/>
</dbReference>
<feature type="compositionally biased region" description="Low complexity" evidence="6">
    <location>
        <begin position="71"/>
        <end position="86"/>
    </location>
</feature>
<dbReference type="EC" id="3.1.1.n2" evidence="4"/>
<evidence type="ECO:0000256" key="2">
    <source>
        <dbReference type="ARBA" id="ARBA00022801"/>
    </source>
</evidence>
<dbReference type="EMBL" id="JBBNAF010000009">
    <property type="protein sequence ID" value="KAK9114705.1"/>
    <property type="molecule type" value="Genomic_DNA"/>
</dbReference>
<sequence>MLKNEARVLIIPTSSSYSSFEGDKSAEKKPFLSRVSSYDDAIAATATASSTTFITTDSNIDQKKRRRRSPSEGSLSSSSSSSSSPRTIGENVEAAASETAFVSRLCFNLLSYLGLGYRWIVRFLALGFYAMLIMPGVLQVAYYYYKSDKIRRGIPYGDQPRNRLDLYLPGNSEGLKPVLAFVTGGAWIIGYKAWGALLGLRLVERDIIVACIDYRNFPQATIGDMVKDASEGISFLCNNISEYGGDPSRVFLMGQSAGAHIAGCALVKQAVKEYRGEATSWSVTQLKAYFGLSGGLSTSVEWWLDYSSSAAGFCLGVPGGAMMNFDPYGLNLIRLCCIVETHNFLSYILGKGYNLGDLVDHFHNRGLYRSIFLRMMDGEQSLQCFSPELMVQDPSIRDAVLLLPPIILFHGTADYSIPVASSKNFADCLQRLGAQAELILYKDKTHTDLFIQDPLRGGTDELVKDVASFVHSGDEVALAKDAVAPPGKRLVPEFLLKLASKISPF</sequence>
<dbReference type="Proteomes" id="UP001420932">
    <property type="component" value="Unassembled WGS sequence"/>
</dbReference>
<dbReference type="Pfam" id="PF20434">
    <property type="entry name" value="BD-FAE"/>
    <property type="match status" value="1"/>
</dbReference>
<evidence type="ECO:0000256" key="3">
    <source>
        <dbReference type="ARBA" id="ARBA00038028"/>
    </source>
</evidence>
<dbReference type="AlphaFoldDB" id="A0AAP0IGI1"/>
<evidence type="ECO:0000256" key="4">
    <source>
        <dbReference type="ARBA" id="ARBA00038928"/>
    </source>
</evidence>
<feature type="transmembrane region" description="Helical" evidence="7">
    <location>
        <begin position="119"/>
        <end position="145"/>
    </location>
</feature>
<keyword evidence="7" id="KW-0812">Transmembrane</keyword>
<dbReference type="InterPro" id="IPR029058">
    <property type="entry name" value="AB_hydrolase_fold"/>
</dbReference>
<evidence type="ECO:0000259" key="9">
    <source>
        <dbReference type="Pfam" id="PF20434"/>
    </source>
</evidence>
<comment type="caution">
    <text evidence="10">The sequence shown here is derived from an EMBL/GenBank/DDBJ whole genome shotgun (WGS) entry which is preliminary data.</text>
</comment>
<dbReference type="Pfam" id="PF00326">
    <property type="entry name" value="Peptidase_S9"/>
    <property type="match status" value="1"/>
</dbReference>
<keyword evidence="7" id="KW-0472">Membrane</keyword>
<evidence type="ECO:0000256" key="5">
    <source>
        <dbReference type="ARBA" id="ARBA00049507"/>
    </source>
</evidence>
<dbReference type="GO" id="GO:0006508">
    <property type="term" value="P:proteolysis"/>
    <property type="evidence" value="ECO:0007669"/>
    <property type="project" value="InterPro"/>
</dbReference>
<name>A0AAP0IGI1_9MAGN</name>